<evidence type="ECO:0000313" key="4">
    <source>
        <dbReference type="Proteomes" id="UP000325081"/>
    </source>
</evidence>
<name>A0A5A7QAA3_STRAF</name>
<dbReference type="SUPFAM" id="SSF53756">
    <property type="entry name" value="UDP-Glycosyltransferase/glycogen phosphorylase"/>
    <property type="match status" value="1"/>
</dbReference>
<evidence type="ECO:0000256" key="1">
    <source>
        <dbReference type="ARBA" id="ARBA00009995"/>
    </source>
</evidence>
<dbReference type="GO" id="GO:1901135">
    <property type="term" value="P:carbohydrate derivative metabolic process"/>
    <property type="evidence" value="ECO:0007669"/>
    <property type="project" value="UniProtKB-ARBA"/>
</dbReference>
<comment type="caution">
    <text evidence="3">The sequence shown here is derived from an EMBL/GenBank/DDBJ whole genome shotgun (WGS) entry which is preliminary data.</text>
</comment>
<reference evidence="4" key="1">
    <citation type="journal article" date="2019" name="Curr. Biol.">
        <title>Genome Sequence of Striga asiatica Provides Insight into the Evolution of Plant Parasitism.</title>
        <authorList>
            <person name="Yoshida S."/>
            <person name="Kim S."/>
            <person name="Wafula E.K."/>
            <person name="Tanskanen J."/>
            <person name="Kim Y.M."/>
            <person name="Honaas L."/>
            <person name="Yang Z."/>
            <person name="Spallek T."/>
            <person name="Conn C.E."/>
            <person name="Ichihashi Y."/>
            <person name="Cheong K."/>
            <person name="Cui S."/>
            <person name="Der J.P."/>
            <person name="Gundlach H."/>
            <person name="Jiao Y."/>
            <person name="Hori C."/>
            <person name="Ishida J.K."/>
            <person name="Kasahara H."/>
            <person name="Kiba T."/>
            <person name="Kim M.S."/>
            <person name="Koo N."/>
            <person name="Laohavisit A."/>
            <person name="Lee Y.H."/>
            <person name="Lumba S."/>
            <person name="McCourt P."/>
            <person name="Mortimer J.C."/>
            <person name="Mutuku J.M."/>
            <person name="Nomura T."/>
            <person name="Sasaki-Sekimoto Y."/>
            <person name="Seto Y."/>
            <person name="Wang Y."/>
            <person name="Wakatake T."/>
            <person name="Sakakibara H."/>
            <person name="Demura T."/>
            <person name="Yamaguchi S."/>
            <person name="Yoneyama K."/>
            <person name="Manabe R.I."/>
            <person name="Nelson D.C."/>
            <person name="Schulman A.H."/>
            <person name="Timko M.P."/>
            <person name="dePamphilis C.W."/>
            <person name="Choi D."/>
            <person name="Shirasu K."/>
        </authorList>
    </citation>
    <scope>NUCLEOTIDE SEQUENCE [LARGE SCALE GENOMIC DNA]</scope>
    <source>
        <strain evidence="4">cv. UVA1</strain>
    </source>
</reference>
<comment type="similarity">
    <text evidence="1">Belongs to the UDP-glycosyltransferase family.</text>
</comment>
<dbReference type="AlphaFoldDB" id="A0A5A7QAA3"/>
<proteinExistence type="inferred from homology"/>
<dbReference type="GO" id="GO:0008194">
    <property type="term" value="F:UDP-glycosyltransferase activity"/>
    <property type="evidence" value="ECO:0007669"/>
    <property type="project" value="UniProtKB-ARBA"/>
</dbReference>
<gene>
    <name evidence="3" type="ORF">STAS_18942</name>
</gene>
<protein>
    <submittedName>
        <fullName evidence="3">UDP-glucose glucosyltransferase</fullName>
    </submittedName>
</protein>
<evidence type="ECO:0000259" key="2">
    <source>
        <dbReference type="Pfam" id="PF26168"/>
    </source>
</evidence>
<dbReference type="InterPro" id="IPR058980">
    <property type="entry name" value="Glyco_transf_N"/>
</dbReference>
<accession>A0A5A7QAA3</accession>
<evidence type="ECO:0000313" key="3">
    <source>
        <dbReference type="EMBL" id="GER42179.1"/>
    </source>
</evidence>
<dbReference type="PANTHER" id="PTHR48044:SF48">
    <property type="entry name" value="GLYCOSYLTRANSFERASE"/>
    <property type="match status" value="1"/>
</dbReference>
<dbReference type="OrthoDB" id="911792at2759"/>
<organism evidence="3 4">
    <name type="scientific">Striga asiatica</name>
    <name type="common">Asiatic witchweed</name>
    <name type="synonym">Buchnera asiatica</name>
    <dbReference type="NCBI Taxonomy" id="4170"/>
    <lineage>
        <taxon>Eukaryota</taxon>
        <taxon>Viridiplantae</taxon>
        <taxon>Streptophyta</taxon>
        <taxon>Embryophyta</taxon>
        <taxon>Tracheophyta</taxon>
        <taxon>Spermatophyta</taxon>
        <taxon>Magnoliopsida</taxon>
        <taxon>eudicotyledons</taxon>
        <taxon>Gunneridae</taxon>
        <taxon>Pentapetalae</taxon>
        <taxon>asterids</taxon>
        <taxon>lamiids</taxon>
        <taxon>Lamiales</taxon>
        <taxon>Orobanchaceae</taxon>
        <taxon>Buchnereae</taxon>
        <taxon>Striga</taxon>
    </lineage>
</organism>
<dbReference type="Proteomes" id="UP000325081">
    <property type="component" value="Unassembled WGS sequence"/>
</dbReference>
<sequence>MSSLFPAQGHLNQLLQLSCLVSSYGIPIHYFAPLVFSRQARSRANDLINPHDLRKIHFHDIPTPHFDSPRPNPDSSHRFPTQLLSAWYASLSLRELFSVFLLDLSKKFTRVVVIHDPMMAFVVQDIASIPNAESYVFNCISASSHISFLWSFLTKPVSVKHSKEIPSFNGCLPEEVRSFVSIQMDHLDSRSRDIFNTCRLVEAPYLEILEHEEISGAKNRKLWAMGPILPAPRAEHQRECLRWLHRNEPKSVVYVSFGTTISLTDEQVREIAARLEEQGQVPLGGQGCRHQ</sequence>
<dbReference type="Gene3D" id="3.40.50.2000">
    <property type="entry name" value="Glycogen Phosphorylase B"/>
    <property type="match status" value="1"/>
</dbReference>
<dbReference type="PANTHER" id="PTHR48044">
    <property type="entry name" value="GLYCOSYLTRANSFERASE"/>
    <property type="match status" value="1"/>
</dbReference>
<feature type="domain" description="Glycosyltransferase N-terminal" evidence="2">
    <location>
        <begin position="5"/>
        <end position="230"/>
    </location>
</feature>
<dbReference type="Pfam" id="PF26168">
    <property type="entry name" value="Glyco_transf_N"/>
    <property type="match status" value="1"/>
</dbReference>
<keyword evidence="3" id="KW-0808">Transferase</keyword>
<dbReference type="EMBL" id="BKCP01006294">
    <property type="protein sequence ID" value="GER42179.1"/>
    <property type="molecule type" value="Genomic_DNA"/>
</dbReference>
<keyword evidence="4" id="KW-1185">Reference proteome</keyword>